<feature type="chain" id="PRO_5011584520" evidence="7">
    <location>
        <begin position="25"/>
        <end position="111"/>
    </location>
</feature>
<dbReference type="PANTHER" id="PTHR33751">
    <property type="entry name" value="CBB3-TYPE CYTOCHROME C OXIDASE SUBUNIT FIXP"/>
    <property type="match status" value="1"/>
</dbReference>
<proteinExistence type="predicted"/>
<keyword evidence="7" id="KW-0732">Signal</keyword>
<dbReference type="InterPro" id="IPR008168">
    <property type="entry name" value="Cyt_C_IC"/>
</dbReference>
<dbReference type="PANTHER" id="PTHR33751:SF9">
    <property type="entry name" value="CYTOCHROME C4"/>
    <property type="match status" value="1"/>
</dbReference>
<dbReference type="Gene3D" id="1.10.760.10">
    <property type="entry name" value="Cytochrome c-like domain"/>
    <property type="match status" value="1"/>
</dbReference>
<dbReference type="GO" id="GO:0009055">
    <property type="term" value="F:electron transfer activity"/>
    <property type="evidence" value="ECO:0007669"/>
    <property type="project" value="InterPro"/>
</dbReference>
<evidence type="ECO:0000313" key="9">
    <source>
        <dbReference type="EMBL" id="SFR47528.1"/>
    </source>
</evidence>
<feature type="domain" description="Cytochrome c" evidence="8">
    <location>
        <begin position="26"/>
        <end position="107"/>
    </location>
</feature>
<keyword evidence="3 6" id="KW-0479">Metal-binding</keyword>
<dbReference type="InterPro" id="IPR050597">
    <property type="entry name" value="Cytochrome_c_Oxidase_Subunit"/>
</dbReference>
<dbReference type="GO" id="GO:0020037">
    <property type="term" value="F:heme binding"/>
    <property type="evidence" value="ECO:0007669"/>
    <property type="project" value="InterPro"/>
</dbReference>
<evidence type="ECO:0000256" key="3">
    <source>
        <dbReference type="ARBA" id="ARBA00022723"/>
    </source>
</evidence>
<dbReference type="Pfam" id="PF00034">
    <property type="entry name" value="Cytochrom_C"/>
    <property type="match status" value="1"/>
</dbReference>
<evidence type="ECO:0000256" key="1">
    <source>
        <dbReference type="ARBA" id="ARBA00022448"/>
    </source>
</evidence>
<keyword evidence="5 6" id="KW-0408">Iron</keyword>
<sequence>MSLKHYVVAGIFALGAVSPAVVSAAGDAAAGKSKAAVCAACHGQNGIAQIPTYPNLAGQNEQYLVMALKAYKNKQRTGGQAAIMQGQAANLSDQDIADLAAYYASLPAGGK</sequence>
<dbReference type="EMBL" id="FOYV01000001">
    <property type="protein sequence ID" value="SFR47528.1"/>
    <property type="molecule type" value="Genomic_DNA"/>
</dbReference>
<evidence type="ECO:0000256" key="2">
    <source>
        <dbReference type="ARBA" id="ARBA00022617"/>
    </source>
</evidence>
<dbReference type="PRINTS" id="PR00605">
    <property type="entry name" value="CYTCHROMECIC"/>
</dbReference>
<evidence type="ECO:0000313" key="10">
    <source>
        <dbReference type="Proteomes" id="UP000199290"/>
    </source>
</evidence>
<dbReference type="OrthoDB" id="9796421at2"/>
<evidence type="ECO:0000256" key="5">
    <source>
        <dbReference type="ARBA" id="ARBA00023004"/>
    </source>
</evidence>
<evidence type="ECO:0000259" key="8">
    <source>
        <dbReference type="PROSITE" id="PS51007"/>
    </source>
</evidence>
<keyword evidence="4" id="KW-0249">Electron transport</keyword>
<keyword evidence="2 6" id="KW-0349">Heme</keyword>
<keyword evidence="1" id="KW-0813">Transport</keyword>
<dbReference type="InterPro" id="IPR036909">
    <property type="entry name" value="Cyt_c-like_dom_sf"/>
</dbReference>
<gene>
    <name evidence="9" type="ORF">SAMN04488073_1837</name>
</gene>
<dbReference type="AlphaFoldDB" id="A0A1I6GZB9"/>
<evidence type="ECO:0000256" key="6">
    <source>
        <dbReference type="PROSITE-ProRule" id="PRU00433"/>
    </source>
</evidence>
<dbReference type="SUPFAM" id="SSF46626">
    <property type="entry name" value="Cytochrome c"/>
    <property type="match status" value="1"/>
</dbReference>
<dbReference type="STRING" id="375760.SAMN04488073_1837"/>
<reference evidence="10" key="1">
    <citation type="submission" date="2016-10" db="EMBL/GenBank/DDBJ databases">
        <authorList>
            <person name="Varghese N."/>
            <person name="Submissions S."/>
        </authorList>
    </citation>
    <scope>NUCLEOTIDE SEQUENCE [LARGE SCALE GENOMIC DNA]</scope>
    <source>
        <strain evidence="10">CGMCC 1.6294</strain>
    </source>
</reference>
<organism evidence="9 10">
    <name type="scientific">Marinobacter gudaonensis</name>
    <dbReference type="NCBI Taxonomy" id="375760"/>
    <lineage>
        <taxon>Bacteria</taxon>
        <taxon>Pseudomonadati</taxon>
        <taxon>Pseudomonadota</taxon>
        <taxon>Gammaproteobacteria</taxon>
        <taxon>Pseudomonadales</taxon>
        <taxon>Marinobacteraceae</taxon>
        <taxon>Marinobacter</taxon>
    </lineage>
</organism>
<dbReference type="PROSITE" id="PS51007">
    <property type="entry name" value="CYTC"/>
    <property type="match status" value="1"/>
</dbReference>
<name>A0A1I6GZB9_9GAMM</name>
<evidence type="ECO:0000256" key="7">
    <source>
        <dbReference type="SAM" id="SignalP"/>
    </source>
</evidence>
<dbReference type="Proteomes" id="UP000199290">
    <property type="component" value="Unassembled WGS sequence"/>
</dbReference>
<dbReference type="RefSeq" id="WP_091988594.1">
    <property type="nucleotide sequence ID" value="NZ_FOYV01000001.1"/>
</dbReference>
<evidence type="ECO:0000256" key="4">
    <source>
        <dbReference type="ARBA" id="ARBA00022982"/>
    </source>
</evidence>
<dbReference type="GO" id="GO:0005506">
    <property type="term" value="F:iron ion binding"/>
    <property type="evidence" value="ECO:0007669"/>
    <property type="project" value="InterPro"/>
</dbReference>
<keyword evidence="10" id="KW-1185">Reference proteome</keyword>
<feature type="signal peptide" evidence="7">
    <location>
        <begin position="1"/>
        <end position="24"/>
    </location>
</feature>
<dbReference type="InterPro" id="IPR009056">
    <property type="entry name" value="Cyt_c-like_dom"/>
</dbReference>
<accession>A0A1I6GZB9</accession>
<protein>
    <submittedName>
        <fullName evidence="9">Cytochrome c553</fullName>
    </submittedName>
</protein>